<feature type="domain" description="Restriction system protein Mrr-like N-terminal" evidence="2">
    <location>
        <begin position="6"/>
        <end position="88"/>
    </location>
</feature>
<accession>A0A644SRR9</accession>
<evidence type="ECO:0000313" key="3">
    <source>
        <dbReference type="EMBL" id="MPL57323.1"/>
    </source>
</evidence>
<dbReference type="InterPro" id="IPR007560">
    <property type="entry name" value="Restrct_endonuc_IV_Mrr"/>
</dbReference>
<protein>
    <submittedName>
        <fullName evidence="3">Mrr restriction system protein</fullName>
    </submittedName>
</protein>
<dbReference type="GO" id="GO:0015666">
    <property type="term" value="F:restriction endodeoxyribonuclease activity"/>
    <property type="evidence" value="ECO:0007669"/>
    <property type="project" value="TreeGrafter"/>
</dbReference>
<reference evidence="3" key="1">
    <citation type="submission" date="2019-08" db="EMBL/GenBank/DDBJ databases">
        <authorList>
            <person name="Kucharzyk K."/>
            <person name="Murdoch R.W."/>
            <person name="Higgins S."/>
            <person name="Loffler F."/>
        </authorList>
    </citation>
    <scope>NUCLEOTIDE SEQUENCE</scope>
</reference>
<dbReference type="EMBL" id="VSSQ01000004">
    <property type="protein sequence ID" value="MPL57323.1"/>
    <property type="molecule type" value="Genomic_DNA"/>
</dbReference>
<dbReference type="SUPFAM" id="SSF52980">
    <property type="entry name" value="Restriction endonuclease-like"/>
    <property type="match status" value="1"/>
</dbReference>
<proteinExistence type="predicted"/>
<comment type="caution">
    <text evidence="3">The sequence shown here is derived from an EMBL/GenBank/DDBJ whole genome shotgun (WGS) entry which is preliminary data.</text>
</comment>
<dbReference type="Gene3D" id="3.40.1350.10">
    <property type="match status" value="1"/>
</dbReference>
<gene>
    <name evidence="3" type="primary">mrr_1</name>
    <name evidence="3" type="ORF">SDC9_02824</name>
</gene>
<organism evidence="3">
    <name type="scientific">bioreactor metagenome</name>
    <dbReference type="NCBI Taxonomy" id="1076179"/>
    <lineage>
        <taxon>unclassified sequences</taxon>
        <taxon>metagenomes</taxon>
        <taxon>ecological metagenomes</taxon>
    </lineage>
</organism>
<dbReference type="InterPro" id="IPR052906">
    <property type="entry name" value="Type_IV_Methyl-Rstrct_Enzyme"/>
</dbReference>
<dbReference type="InterPro" id="IPR011856">
    <property type="entry name" value="tRNA_endonuc-like_dom_sf"/>
</dbReference>
<evidence type="ECO:0000259" key="1">
    <source>
        <dbReference type="Pfam" id="PF04471"/>
    </source>
</evidence>
<dbReference type="InterPro" id="IPR011335">
    <property type="entry name" value="Restrct_endonuc-II-like"/>
</dbReference>
<dbReference type="Pfam" id="PF14338">
    <property type="entry name" value="Mrr_N"/>
    <property type="match status" value="1"/>
</dbReference>
<dbReference type="AlphaFoldDB" id="A0A644SRR9"/>
<sequence length="287" mass="31883">MKMPTFDQLILPTLKALESLGGSGSIEEIANTVILDLNLPDAVTSQPHNPEKPSQTEVEYRLAWARTYLKKYGLIDNSDRGVWALTARYKPGQDIDVKNIVQTVRAASAAQTKKKQKCLVEEEDSLPSIAEEVEAGWKEILHQQLLQLKPDAFERLAMRLLRESGFVQVEVTGRSGDGGIDGKGIIKLQNVLSYHVVYQCKRYKESVGAGAIRDFRGAMIGRADKGLFITTGAFTRDAIKEATRDGASPIDLIDGEDLVDMLKQLRLGVEVHMVEEVEINTAWFENI</sequence>
<name>A0A644SRR9_9ZZZZ</name>
<dbReference type="Pfam" id="PF04471">
    <property type="entry name" value="Mrr_cat"/>
    <property type="match status" value="1"/>
</dbReference>
<dbReference type="GO" id="GO:0009307">
    <property type="term" value="P:DNA restriction-modification system"/>
    <property type="evidence" value="ECO:0007669"/>
    <property type="project" value="InterPro"/>
</dbReference>
<dbReference type="InterPro" id="IPR025745">
    <property type="entry name" value="Mrr-like_N_dom"/>
</dbReference>
<dbReference type="GO" id="GO:0003677">
    <property type="term" value="F:DNA binding"/>
    <property type="evidence" value="ECO:0007669"/>
    <property type="project" value="InterPro"/>
</dbReference>
<dbReference type="PANTHER" id="PTHR30015">
    <property type="entry name" value="MRR RESTRICTION SYSTEM PROTEIN"/>
    <property type="match status" value="1"/>
</dbReference>
<evidence type="ECO:0000259" key="2">
    <source>
        <dbReference type="Pfam" id="PF14338"/>
    </source>
</evidence>
<dbReference type="PANTHER" id="PTHR30015:SF7">
    <property type="entry name" value="TYPE IV METHYL-DIRECTED RESTRICTION ENZYME ECOKMRR"/>
    <property type="match status" value="1"/>
</dbReference>
<feature type="domain" description="Restriction endonuclease type IV Mrr" evidence="1">
    <location>
        <begin position="146"/>
        <end position="262"/>
    </location>
</feature>